<reference evidence="1 2" key="1">
    <citation type="journal article" date="2015" name="Nature">
        <title>rRNA introns, odd ribosomes, and small enigmatic genomes across a large radiation of phyla.</title>
        <authorList>
            <person name="Brown C.T."/>
            <person name="Hug L.A."/>
            <person name="Thomas B.C."/>
            <person name="Sharon I."/>
            <person name="Castelle C.J."/>
            <person name="Singh A."/>
            <person name="Wilkins M.J."/>
            <person name="Williams K.H."/>
            <person name="Banfield J.F."/>
        </authorList>
    </citation>
    <scope>NUCLEOTIDE SEQUENCE [LARGE SCALE GENOMIC DNA]</scope>
</reference>
<gene>
    <name evidence="1" type="ORF">UR64_C0006G0015</name>
</gene>
<accession>A0A0G0BAM6</accession>
<dbReference type="EMBL" id="LBPY01000006">
    <property type="protein sequence ID" value="KKP66488.1"/>
    <property type="molecule type" value="Genomic_DNA"/>
</dbReference>
<sequence length="581" mass="68376">MNSETKNCQNCKEDFIIEQDDFSFYEKMKVPPPTFCPECRLIRRMATFNVRNIYNRKCDNCGENTVSIFNPKAPYKNWCFKCYFSDKFDPSLYGIDYDFSTNFFTQYEKLRRNVPLLCLEQSGNNSGGCEYANYTYSSKNIYLSHNVASSEDVYYSVFVNKKNRMCFDSLSFKEDELCYEVVDSNHSYDCSYLTRSDSCISSSFLFNCSNCQNCFMSSNQQKQNYIFRNKKLSKSEYEEAITKENLHSYDLWKKLVEEYGKLMKDSIVCFSKQINAIDCTGDIIENSKNCWSSFYIWKSENIKYVTYSVNSVTDSYDILDSGRGERMYESICSGRGNYEITFSSRVFGSTYSYYSEGCIDCKNIFGCVGLKKKQYCILNKQYTKEEYEEILPKIIKHMEEMPYVDKNNCKYVFGEFFPIEISPFAYNETMAYEQFPLSKEKALAKNYKWFDDLDRDHKSTLEYTNIPDDISDVADSILKETISCEHGGSCNHQCTKAFRIAPEELQFYKRMNLSLPRICPNCRYFIRLKRALPWKLWSRVCMCSKDSHDHTGKCDVQFKTPYSPDRPETIYCKKCFQKEVY</sequence>
<dbReference type="Proteomes" id="UP000034952">
    <property type="component" value="Unassembled WGS sequence"/>
</dbReference>
<organism evidence="1 2">
    <name type="scientific">Candidatus Nomurabacteria bacterium GW2011_GWE1_35_16</name>
    <dbReference type="NCBI Taxonomy" id="1618761"/>
    <lineage>
        <taxon>Bacteria</taxon>
        <taxon>Candidatus Nomuraibacteriota</taxon>
    </lineage>
</organism>
<name>A0A0G0BAM6_9BACT</name>
<dbReference type="AlphaFoldDB" id="A0A0G0BAM6"/>
<protein>
    <recommendedName>
        <fullName evidence="3">Zinc-binding domain-containing protein</fullName>
    </recommendedName>
</protein>
<evidence type="ECO:0008006" key="3">
    <source>
        <dbReference type="Google" id="ProtNLM"/>
    </source>
</evidence>
<comment type="caution">
    <text evidence="1">The sequence shown here is derived from an EMBL/GenBank/DDBJ whole genome shotgun (WGS) entry which is preliminary data.</text>
</comment>
<evidence type="ECO:0000313" key="2">
    <source>
        <dbReference type="Proteomes" id="UP000034952"/>
    </source>
</evidence>
<evidence type="ECO:0000313" key="1">
    <source>
        <dbReference type="EMBL" id="KKP66488.1"/>
    </source>
</evidence>
<proteinExistence type="predicted"/>